<name>A0A975CIK8_9BURK</name>
<organism evidence="1 2">
    <name type="scientific">Ottowia testudinis</name>
    <dbReference type="NCBI Taxonomy" id="2816950"/>
    <lineage>
        <taxon>Bacteria</taxon>
        <taxon>Pseudomonadati</taxon>
        <taxon>Pseudomonadota</taxon>
        <taxon>Betaproteobacteria</taxon>
        <taxon>Burkholderiales</taxon>
        <taxon>Comamonadaceae</taxon>
        <taxon>Ottowia</taxon>
    </lineage>
</organism>
<protein>
    <submittedName>
        <fullName evidence="1">Class I SAM-dependent methyltransferase</fullName>
    </submittedName>
</protein>
<dbReference type="PANTHER" id="PTHR43861">
    <property type="entry name" value="TRANS-ACONITATE 2-METHYLTRANSFERASE-RELATED"/>
    <property type="match status" value="1"/>
</dbReference>
<reference evidence="1" key="1">
    <citation type="submission" date="2021-03" db="EMBL/GenBank/DDBJ databases">
        <title>Ottowia sp. 27C isolated from the cloaca of a Giant Asian pond turtle (Heosemys grandis).</title>
        <authorList>
            <person name="Spergser J."/>
            <person name="Busse H.-J."/>
        </authorList>
    </citation>
    <scope>NUCLEOTIDE SEQUENCE</scope>
    <source>
        <strain evidence="1">27C</strain>
    </source>
</reference>
<dbReference type="Pfam" id="PF13489">
    <property type="entry name" value="Methyltransf_23"/>
    <property type="match status" value="1"/>
</dbReference>
<keyword evidence="2" id="KW-1185">Reference proteome</keyword>
<accession>A0A975CIK8</accession>
<dbReference type="Proteomes" id="UP000663903">
    <property type="component" value="Chromosome"/>
</dbReference>
<sequence>MPLTLQEVLELNRQTGRGFDDEGNFRPFTSEEFLQVSIELGSTQLFPPYRALHENLAAWIKNTLNPKTTLEIGSGPGYLLSCLADMGIDAQGVDGSLASQAFFFQHHPPHRARYVIDPTLTGAYLKKDVVLAIEVFEHIPDDGLGNILHKIKSEIQPRWIVFSSTPHEDPNPGWDLQWGHINIKRPEEWQSLFKKYGFELDDARKPPVTEWAQLYVNKNRHKYLANYSFNLQSS</sequence>
<dbReference type="RefSeq" id="WP_208009508.1">
    <property type="nucleotide sequence ID" value="NZ_CP071796.1"/>
</dbReference>
<dbReference type="KEGG" id="otd:J1M35_02245"/>
<dbReference type="InterPro" id="IPR029063">
    <property type="entry name" value="SAM-dependent_MTases_sf"/>
</dbReference>
<dbReference type="EMBL" id="CP071796">
    <property type="protein sequence ID" value="QTD45761.1"/>
    <property type="molecule type" value="Genomic_DNA"/>
</dbReference>
<evidence type="ECO:0000313" key="2">
    <source>
        <dbReference type="Proteomes" id="UP000663903"/>
    </source>
</evidence>
<dbReference type="AlphaFoldDB" id="A0A975CIK8"/>
<gene>
    <name evidence="1" type="ORF">J1M35_02245</name>
</gene>
<proteinExistence type="predicted"/>
<dbReference type="GO" id="GO:0008168">
    <property type="term" value="F:methyltransferase activity"/>
    <property type="evidence" value="ECO:0007669"/>
    <property type="project" value="UniProtKB-KW"/>
</dbReference>
<dbReference type="GO" id="GO:0032259">
    <property type="term" value="P:methylation"/>
    <property type="evidence" value="ECO:0007669"/>
    <property type="project" value="UniProtKB-KW"/>
</dbReference>
<keyword evidence="1" id="KW-0808">Transferase</keyword>
<dbReference type="Gene3D" id="3.40.50.150">
    <property type="entry name" value="Vaccinia Virus protein VP39"/>
    <property type="match status" value="1"/>
</dbReference>
<dbReference type="PANTHER" id="PTHR43861:SF6">
    <property type="entry name" value="METHYLTRANSFERASE TYPE 11"/>
    <property type="match status" value="1"/>
</dbReference>
<keyword evidence="1" id="KW-0489">Methyltransferase</keyword>
<evidence type="ECO:0000313" key="1">
    <source>
        <dbReference type="EMBL" id="QTD45761.1"/>
    </source>
</evidence>
<dbReference type="SUPFAM" id="SSF53335">
    <property type="entry name" value="S-adenosyl-L-methionine-dependent methyltransferases"/>
    <property type="match status" value="1"/>
</dbReference>